<feature type="domain" description="Serine aminopeptidase S33" evidence="2">
    <location>
        <begin position="190"/>
        <end position="282"/>
    </location>
</feature>
<evidence type="ECO:0000259" key="2">
    <source>
        <dbReference type="Pfam" id="PF12146"/>
    </source>
</evidence>
<keyword evidence="4" id="KW-1185">Reference proteome</keyword>
<dbReference type="PANTHER" id="PTHR43265">
    <property type="entry name" value="ESTERASE ESTD"/>
    <property type="match status" value="1"/>
</dbReference>
<dbReference type="RefSeq" id="WP_116854388.1">
    <property type="nucleotide sequence ID" value="NZ_QTJV01000006.1"/>
</dbReference>
<dbReference type="InterPro" id="IPR022742">
    <property type="entry name" value="Hydrolase_4"/>
</dbReference>
<dbReference type="EMBL" id="QTJV01000006">
    <property type="protein sequence ID" value="RFM33464.1"/>
    <property type="molecule type" value="Genomic_DNA"/>
</dbReference>
<sequence>MKKTLITTFLSLLVASTGIAQQISGDWNGLLKTGGPIQLHITLKIEKTDTGYQVNLASPDQGAANIPVSEFVYNAPAVSFKSKVIAASYTGEFASDSITGTFTQGGHALPLTFHRGTVEGPKRPQEPKLPLPYYTEEVSFENAAAKIQLAGTLTMPQKEGSYPAVILITGSGAQNRDEELLGHKPFLIISDYLTRQGIAVLRYDDRGFAKSGGTFKTATSLDFASDVESAIAYLKTRKEIKQIGLIGHSEGGLIAPIVAAKNKDVAFIVMLAGTGIRGDKLLLLQTELISRVEGTPDSSIAKVNALNKGAFDIIVNNEDDTIIKKDLGAYFNKYAVDHPAEVPAGTTTAQFVAAQVKEVMNPWPWLKFLIKYDPVTSLKKVHCPVLALNGEKDLQVPPKENLGSIRNALKGNKHVTIKEYPGLNHLFQECKTGSPSEYAGIEQTISPVVLEDMSKWIKTTIK</sequence>
<name>A0A3E1P025_9BACT</name>
<dbReference type="InterPro" id="IPR053145">
    <property type="entry name" value="AB_hydrolase_Est10"/>
</dbReference>
<dbReference type="OrthoDB" id="9809549at2"/>
<dbReference type="PANTHER" id="PTHR43265:SF1">
    <property type="entry name" value="ESTERASE ESTD"/>
    <property type="match status" value="1"/>
</dbReference>
<dbReference type="Proteomes" id="UP000261174">
    <property type="component" value="Unassembled WGS sequence"/>
</dbReference>
<reference evidence="3 4" key="1">
    <citation type="submission" date="2018-08" db="EMBL/GenBank/DDBJ databases">
        <title>Chitinophaga sp. K20C18050901, a novel bacterium isolated from forest soil.</title>
        <authorList>
            <person name="Wang C."/>
        </authorList>
    </citation>
    <scope>NUCLEOTIDE SEQUENCE [LARGE SCALE GENOMIC DNA]</scope>
    <source>
        <strain evidence="3 4">K20C18050901</strain>
    </source>
</reference>
<feature type="chain" id="PRO_5017705973" evidence="1">
    <location>
        <begin position="21"/>
        <end position="462"/>
    </location>
</feature>
<proteinExistence type="predicted"/>
<evidence type="ECO:0000313" key="3">
    <source>
        <dbReference type="EMBL" id="RFM33464.1"/>
    </source>
</evidence>
<evidence type="ECO:0000256" key="1">
    <source>
        <dbReference type="SAM" id="SignalP"/>
    </source>
</evidence>
<dbReference type="Gene3D" id="3.40.50.1820">
    <property type="entry name" value="alpha/beta hydrolase"/>
    <property type="match status" value="1"/>
</dbReference>
<dbReference type="SUPFAM" id="SSF53474">
    <property type="entry name" value="alpha/beta-Hydrolases"/>
    <property type="match status" value="1"/>
</dbReference>
<dbReference type="InterPro" id="IPR029058">
    <property type="entry name" value="AB_hydrolase_fold"/>
</dbReference>
<accession>A0A3E1P025</accession>
<dbReference type="AlphaFoldDB" id="A0A3E1P025"/>
<dbReference type="Pfam" id="PF12146">
    <property type="entry name" value="Hydrolase_4"/>
    <property type="match status" value="1"/>
</dbReference>
<keyword evidence="1" id="KW-0732">Signal</keyword>
<dbReference type="GO" id="GO:0052689">
    <property type="term" value="F:carboxylic ester hydrolase activity"/>
    <property type="evidence" value="ECO:0007669"/>
    <property type="project" value="TreeGrafter"/>
</dbReference>
<organism evidence="3 4">
    <name type="scientific">Chitinophaga silvisoli</name>
    <dbReference type="NCBI Taxonomy" id="2291814"/>
    <lineage>
        <taxon>Bacteria</taxon>
        <taxon>Pseudomonadati</taxon>
        <taxon>Bacteroidota</taxon>
        <taxon>Chitinophagia</taxon>
        <taxon>Chitinophagales</taxon>
        <taxon>Chitinophagaceae</taxon>
        <taxon>Chitinophaga</taxon>
    </lineage>
</organism>
<gene>
    <name evidence="3" type="ORF">DXN04_16005</name>
</gene>
<evidence type="ECO:0000313" key="4">
    <source>
        <dbReference type="Proteomes" id="UP000261174"/>
    </source>
</evidence>
<comment type="caution">
    <text evidence="3">The sequence shown here is derived from an EMBL/GenBank/DDBJ whole genome shotgun (WGS) entry which is preliminary data.</text>
</comment>
<keyword evidence="3" id="KW-0378">Hydrolase</keyword>
<protein>
    <submittedName>
        <fullName evidence="3">Alpha/beta fold hydrolase</fullName>
    </submittedName>
</protein>
<feature type="signal peptide" evidence="1">
    <location>
        <begin position="1"/>
        <end position="20"/>
    </location>
</feature>